<sequence length="616" mass="69259">MHRWMKTLLRRASKQFIKAKEEEEAVAIQKQQRRHLAAHQSFDEIPETNNTHETLHHNSALCTAHSLTSTGSGADDSKVLESIVNEFSKRGQVRDALRCFRRMNAHGQVPTKYTLCTVLNCGAKARDRHLGSQVHARMVRVGLEGNLFLDSAMVNLYMKCDALVDAKKVFYGMREHDAVAWTSLISGFAQSGKGKEVVLLFKEMSRTPIRPDCFTFSCVISSCTEFEWAVEQCVLLHAQAAKLGFDLESSVVSSLVDCYSNCGKLDWAVSLFSATLERDVILFNSMIAGFSKNLQGEEALMLFLKMQEGGLVPTDRTFSTILNACANLVILQLGRQIHSSITKIGWGSNVVVATSLIDMYSKCGSIDEARYVFDQQSEKNNISWTTMIMGYALSGRGIDGLSLFEELMGEEGLPPDQVCFTAVLTCCNHMGLLDKAVQYFDKMRREYNLDPELDQYACMVDLYGKHGYLRKAKKLMEEMPFEPNSVMWTSFLGSCRLYGEVELGREAANQLFKMEPYSVVPYVMLANIYAEAGLWGETVKVRKMLREKDVKKSTGCSWIEIADRVHVFSVNDTFHPQLQDIYAELEKLNLEMREGQFVEPALKSLSLSLDVSSEVG</sequence>
<feature type="repeat" description="PPR" evidence="2">
    <location>
        <begin position="416"/>
        <end position="446"/>
    </location>
</feature>
<dbReference type="InterPro" id="IPR002885">
    <property type="entry name" value="PPR_rpt"/>
</dbReference>
<proteinExistence type="predicted"/>
<dbReference type="SUPFAM" id="SSF48452">
    <property type="entry name" value="TPR-like"/>
    <property type="match status" value="1"/>
</dbReference>
<gene>
    <name evidence="3" type="ORF">Scep_018439</name>
</gene>
<dbReference type="NCBIfam" id="TIGR00756">
    <property type="entry name" value="PPR"/>
    <property type="match status" value="5"/>
</dbReference>
<dbReference type="EMBL" id="JBBNAG010000008">
    <property type="protein sequence ID" value="KAK9110920.1"/>
    <property type="molecule type" value="Genomic_DNA"/>
</dbReference>
<keyword evidence="4" id="KW-1185">Reference proteome</keyword>
<feature type="repeat" description="PPR" evidence="2">
    <location>
        <begin position="380"/>
        <end position="415"/>
    </location>
</feature>
<dbReference type="InterPro" id="IPR011990">
    <property type="entry name" value="TPR-like_helical_dom_sf"/>
</dbReference>
<dbReference type="PANTHER" id="PTHR47926:SF471">
    <property type="entry name" value="DYW DOMAIN-CONTAINING PROTEIN"/>
    <property type="match status" value="1"/>
</dbReference>
<dbReference type="InterPro" id="IPR046960">
    <property type="entry name" value="PPR_At4g14850-like_plant"/>
</dbReference>
<comment type="caution">
    <text evidence="3">The sequence shown here is derived from an EMBL/GenBank/DDBJ whole genome shotgun (WGS) entry which is preliminary data.</text>
</comment>
<name>A0AAP0NM57_9MAGN</name>
<organism evidence="3 4">
    <name type="scientific">Stephania cephalantha</name>
    <dbReference type="NCBI Taxonomy" id="152367"/>
    <lineage>
        <taxon>Eukaryota</taxon>
        <taxon>Viridiplantae</taxon>
        <taxon>Streptophyta</taxon>
        <taxon>Embryophyta</taxon>
        <taxon>Tracheophyta</taxon>
        <taxon>Spermatophyta</taxon>
        <taxon>Magnoliopsida</taxon>
        <taxon>Ranunculales</taxon>
        <taxon>Menispermaceae</taxon>
        <taxon>Menispermoideae</taxon>
        <taxon>Cissampelideae</taxon>
        <taxon>Stephania</taxon>
    </lineage>
</organism>
<dbReference type="FunFam" id="1.25.40.10:FF:000090">
    <property type="entry name" value="Pentatricopeptide repeat-containing protein, chloroplastic"/>
    <property type="match status" value="1"/>
</dbReference>
<dbReference type="PANTHER" id="PTHR47926">
    <property type="entry name" value="PENTATRICOPEPTIDE REPEAT-CONTAINING PROTEIN"/>
    <property type="match status" value="1"/>
</dbReference>
<feature type="repeat" description="PPR" evidence="2">
    <location>
        <begin position="76"/>
        <end position="110"/>
    </location>
</feature>
<reference evidence="3 4" key="1">
    <citation type="submission" date="2024-01" db="EMBL/GenBank/DDBJ databases">
        <title>Genome assemblies of Stephania.</title>
        <authorList>
            <person name="Yang L."/>
        </authorList>
    </citation>
    <scope>NUCLEOTIDE SEQUENCE [LARGE SCALE GENOMIC DNA]</scope>
    <source>
        <strain evidence="3">JXDWG</strain>
        <tissue evidence="3">Leaf</tissue>
    </source>
</reference>
<dbReference type="Pfam" id="PF01535">
    <property type="entry name" value="PPR"/>
    <property type="match status" value="6"/>
</dbReference>
<dbReference type="GO" id="GO:0003723">
    <property type="term" value="F:RNA binding"/>
    <property type="evidence" value="ECO:0007669"/>
    <property type="project" value="InterPro"/>
</dbReference>
<dbReference type="Proteomes" id="UP001419268">
    <property type="component" value="Unassembled WGS sequence"/>
</dbReference>
<dbReference type="Pfam" id="PF20431">
    <property type="entry name" value="E_motif"/>
    <property type="match status" value="1"/>
</dbReference>
<feature type="repeat" description="PPR" evidence="2">
    <location>
        <begin position="279"/>
        <end position="313"/>
    </location>
</feature>
<feature type="repeat" description="PPR" evidence="2">
    <location>
        <begin position="177"/>
        <end position="211"/>
    </location>
</feature>
<dbReference type="FunFam" id="1.25.40.10:FF:000344">
    <property type="entry name" value="Pentatricopeptide repeat-containing protein"/>
    <property type="match status" value="1"/>
</dbReference>
<evidence type="ECO:0000313" key="4">
    <source>
        <dbReference type="Proteomes" id="UP001419268"/>
    </source>
</evidence>
<accession>A0AAP0NM57</accession>
<evidence type="ECO:0000256" key="2">
    <source>
        <dbReference type="PROSITE-ProRule" id="PRU00708"/>
    </source>
</evidence>
<dbReference type="GO" id="GO:0009451">
    <property type="term" value="P:RNA modification"/>
    <property type="evidence" value="ECO:0007669"/>
    <property type="project" value="InterPro"/>
</dbReference>
<dbReference type="Pfam" id="PF13041">
    <property type="entry name" value="PPR_2"/>
    <property type="match status" value="2"/>
</dbReference>
<dbReference type="AlphaFoldDB" id="A0AAP0NM57"/>
<evidence type="ECO:0008006" key="5">
    <source>
        <dbReference type="Google" id="ProtNLM"/>
    </source>
</evidence>
<evidence type="ECO:0000313" key="3">
    <source>
        <dbReference type="EMBL" id="KAK9110920.1"/>
    </source>
</evidence>
<dbReference type="InterPro" id="IPR046848">
    <property type="entry name" value="E_motif"/>
</dbReference>
<dbReference type="PROSITE" id="PS51375">
    <property type="entry name" value="PPR"/>
    <property type="match status" value="5"/>
</dbReference>
<protein>
    <recommendedName>
        <fullName evidence="5">Pentatricopeptide repeat-containing protein</fullName>
    </recommendedName>
</protein>
<evidence type="ECO:0000256" key="1">
    <source>
        <dbReference type="ARBA" id="ARBA00022737"/>
    </source>
</evidence>
<dbReference type="Gene3D" id="1.25.40.10">
    <property type="entry name" value="Tetratricopeptide repeat domain"/>
    <property type="match status" value="4"/>
</dbReference>
<keyword evidence="1" id="KW-0677">Repeat</keyword>